<evidence type="ECO:0000313" key="2">
    <source>
        <dbReference type="Proteomes" id="UP000198521"/>
    </source>
</evidence>
<sequence>MTELNLNELMTINGGTDDCNSDAYNNGHAVGEVIGEVIHVVADFFRGLNDAMDG</sequence>
<protein>
    <submittedName>
        <fullName evidence="1">Uncharacterized protein</fullName>
    </submittedName>
</protein>
<evidence type="ECO:0000313" key="1">
    <source>
        <dbReference type="EMBL" id="SEK88998.1"/>
    </source>
</evidence>
<dbReference type="STRING" id="1038014.SAMN04487910_1400"/>
<dbReference type="Proteomes" id="UP000198521">
    <property type="component" value="Unassembled WGS sequence"/>
</dbReference>
<reference evidence="1 2" key="1">
    <citation type="submission" date="2016-10" db="EMBL/GenBank/DDBJ databases">
        <authorList>
            <person name="de Groot N.N."/>
        </authorList>
    </citation>
    <scope>NUCLEOTIDE SEQUENCE [LARGE SCALE GENOMIC DNA]</scope>
    <source>
        <strain evidence="1 2">DSM 25232</strain>
    </source>
</reference>
<keyword evidence="2" id="KW-1185">Reference proteome</keyword>
<accession>A0A1H7KQI3</accession>
<name>A0A1H7KQI3_AQUAM</name>
<dbReference type="AlphaFoldDB" id="A0A1H7KQI3"/>
<gene>
    <name evidence="1" type="ORF">SAMN04487910_1400</name>
</gene>
<dbReference type="EMBL" id="FOAB01000002">
    <property type="protein sequence ID" value="SEK88998.1"/>
    <property type="molecule type" value="Genomic_DNA"/>
</dbReference>
<organism evidence="1 2">
    <name type="scientific">Aquimarina amphilecti</name>
    <dbReference type="NCBI Taxonomy" id="1038014"/>
    <lineage>
        <taxon>Bacteria</taxon>
        <taxon>Pseudomonadati</taxon>
        <taxon>Bacteroidota</taxon>
        <taxon>Flavobacteriia</taxon>
        <taxon>Flavobacteriales</taxon>
        <taxon>Flavobacteriaceae</taxon>
        <taxon>Aquimarina</taxon>
    </lineage>
</organism>
<dbReference type="RefSeq" id="WP_170837027.1">
    <property type="nucleotide sequence ID" value="NZ_FOAB01000002.1"/>
</dbReference>
<proteinExistence type="predicted"/>